<accession>A0A6C2YQS3</accession>
<dbReference type="FunCoup" id="A0A6C2YQS3">
    <property type="interactions" value="303"/>
</dbReference>
<proteinExistence type="inferred from homology"/>
<evidence type="ECO:0000256" key="2">
    <source>
        <dbReference type="ARBA" id="ARBA00022630"/>
    </source>
</evidence>
<dbReference type="InterPro" id="IPR029039">
    <property type="entry name" value="Flavoprotein-like_sf"/>
</dbReference>
<organism evidence="6">
    <name type="scientific">Tuwongella immobilis</name>
    <dbReference type="NCBI Taxonomy" id="692036"/>
    <lineage>
        <taxon>Bacteria</taxon>
        <taxon>Pseudomonadati</taxon>
        <taxon>Planctomycetota</taxon>
        <taxon>Planctomycetia</taxon>
        <taxon>Gemmatales</taxon>
        <taxon>Gemmataceae</taxon>
        <taxon>Tuwongella</taxon>
    </lineage>
</organism>
<dbReference type="InterPro" id="IPR005025">
    <property type="entry name" value="FMN_Rdtase-like_dom"/>
</dbReference>
<name>A0A6C2YQS3_9BACT</name>
<sequence length="181" mass="19811">MITILSGTNRPGSTTRKLVDYLATVYQSLDVTPTIVDLQELPAEAFLPSVYEKKPESLKPFTDAIMHAQGVVIVTPEYNGGFPGVLKYFIDMLPHPAAFQKRPVCLVGVAAGEWGALRPVEQLQGLLSYRGAYQFPDRVFVRNCGAQLAASGIPVAEDLQKRFSAQAEAFLAFVKRFHPAA</sequence>
<dbReference type="Gene3D" id="3.40.50.360">
    <property type="match status" value="1"/>
</dbReference>
<evidence type="ECO:0000256" key="3">
    <source>
        <dbReference type="ARBA" id="ARBA00022643"/>
    </source>
</evidence>
<dbReference type="GO" id="GO:0016491">
    <property type="term" value="F:oxidoreductase activity"/>
    <property type="evidence" value="ECO:0007669"/>
    <property type="project" value="UniProtKB-KW"/>
</dbReference>
<evidence type="ECO:0000313" key="7">
    <source>
        <dbReference type="Proteomes" id="UP000464378"/>
    </source>
</evidence>
<dbReference type="RefSeq" id="WP_197740733.1">
    <property type="nucleotide sequence ID" value="NZ_LR593887.1"/>
</dbReference>
<dbReference type="InParanoid" id="A0A6C2YQS3"/>
<dbReference type="Proteomes" id="UP000464378">
    <property type="component" value="Chromosome"/>
</dbReference>
<dbReference type="KEGG" id="tim:GMBLW1_02530"/>
<dbReference type="SUPFAM" id="SSF52218">
    <property type="entry name" value="Flavoproteins"/>
    <property type="match status" value="1"/>
</dbReference>
<evidence type="ECO:0000313" key="6">
    <source>
        <dbReference type="EMBL" id="VIP03707.1"/>
    </source>
</evidence>
<dbReference type="EMBL" id="LR593887">
    <property type="protein sequence ID" value="VTS04782.1"/>
    <property type="molecule type" value="Genomic_DNA"/>
</dbReference>
<feature type="domain" description="NADPH-dependent FMN reductase-like" evidence="5">
    <location>
        <begin position="2"/>
        <end position="141"/>
    </location>
</feature>
<evidence type="ECO:0000256" key="1">
    <source>
        <dbReference type="ARBA" id="ARBA00005990"/>
    </source>
</evidence>
<evidence type="ECO:0000256" key="4">
    <source>
        <dbReference type="ARBA" id="ARBA00023002"/>
    </source>
</evidence>
<dbReference type="PANTHER" id="PTHR43408">
    <property type="entry name" value="FMN REDUCTASE (NADPH)"/>
    <property type="match status" value="1"/>
</dbReference>
<keyword evidence="4" id="KW-0560">Oxidoreductase</keyword>
<keyword evidence="2" id="KW-0285">Flavoprotein</keyword>
<dbReference type="EMBL" id="LR586016">
    <property type="protein sequence ID" value="VIP03707.1"/>
    <property type="molecule type" value="Genomic_DNA"/>
</dbReference>
<dbReference type="InterPro" id="IPR051814">
    <property type="entry name" value="NAD(P)H-dep_FMN_reductase"/>
</dbReference>
<protein>
    <recommendedName>
        <fullName evidence="5">NADPH-dependent FMN reductase-like domain-containing protein</fullName>
    </recommendedName>
</protein>
<keyword evidence="7" id="KW-1185">Reference proteome</keyword>
<evidence type="ECO:0000259" key="5">
    <source>
        <dbReference type="Pfam" id="PF03358"/>
    </source>
</evidence>
<dbReference type="PANTHER" id="PTHR43408:SF2">
    <property type="entry name" value="FMN REDUCTASE (NADPH)"/>
    <property type="match status" value="1"/>
</dbReference>
<gene>
    <name evidence="6" type="ORF">GMBLW1_02530</name>
</gene>
<keyword evidence="3" id="KW-0288">FMN</keyword>
<dbReference type="Pfam" id="PF03358">
    <property type="entry name" value="FMN_red"/>
    <property type="match status" value="1"/>
</dbReference>
<dbReference type="AlphaFoldDB" id="A0A6C2YQS3"/>
<comment type="similarity">
    <text evidence="1">Belongs to the SsuE family.</text>
</comment>
<reference evidence="6" key="1">
    <citation type="submission" date="2019-04" db="EMBL/GenBank/DDBJ databases">
        <authorList>
            <consortium name="Science for Life Laboratories"/>
        </authorList>
    </citation>
    <scope>NUCLEOTIDE SEQUENCE</scope>
    <source>
        <strain evidence="6">MBLW1</strain>
    </source>
</reference>